<dbReference type="RefSeq" id="WP_013162440.1">
    <property type="nucleotide sequence ID" value="NC_014216.1"/>
</dbReference>
<dbReference type="EMBL" id="CP001940">
    <property type="protein sequence ID" value="ADH84909.1"/>
    <property type="molecule type" value="Genomic_DNA"/>
</dbReference>
<feature type="transmembrane region" description="Helical" evidence="6">
    <location>
        <begin position="285"/>
        <end position="305"/>
    </location>
</feature>
<evidence type="ECO:0000313" key="7">
    <source>
        <dbReference type="EMBL" id="ADH84909.1"/>
    </source>
</evidence>
<dbReference type="HOGENOM" id="CLU_025623_1_0_7"/>
<dbReference type="NCBIfam" id="NF037997">
    <property type="entry name" value="Na_Pi_symport"/>
    <property type="match status" value="1"/>
</dbReference>
<organism evidence="7 8">
    <name type="scientific">Desulfurivibrio alkaliphilus (strain DSM 19089 / UNIQEM U267 / AHT2)</name>
    <dbReference type="NCBI Taxonomy" id="589865"/>
    <lineage>
        <taxon>Bacteria</taxon>
        <taxon>Pseudomonadati</taxon>
        <taxon>Thermodesulfobacteriota</taxon>
        <taxon>Desulfobulbia</taxon>
        <taxon>Desulfobulbales</taxon>
        <taxon>Desulfobulbaceae</taxon>
        <taxon>Desulfurivibrio</taxon>
    </lineage>
</organism>
<keyword evidence="4 6" id="KW-1133">Transmembrane helix</keyword>
<evidence type="ECO:0000256" key="3">
    <source>
        <dbReference type="ARBA" id="ARBA00022692"/>
    </source>
</evidence>
<evidence type="ECO:0000313" key="8">
    <source>
        <dbReference type="Proteomes" id="UP000001508"/>
    </source>
</evidence>
<feature type="transmembrane region" description="Helical" evidence="6">
    <location>
        <begin position="217"/>
        <end position="239"/>
    </location>
</feature>
<feature type="transmembrane region" description="Helical" evidence="6">
    <location>
        <begin position="53"/>
        <end position="77"/>
    </location>
</feature>
<sequence length="541" mass="59883">MGILEQLDIWRLLAGLGIFLFGMYMLEESIRLLAGRAFKSLIRRYTGTRLRGIVAGAVSTSILQSSSAVSLMVLAFTGAGLMTLVNAQAVMIGAMVGTTMTTWIVAVFGFKIKIEAFALPMIAVGGLGLILSANSPRYVNLCKLLVGFGFLFHGLDFMKSSVEGVAAAIDIAALPDLGLWIYLLAGLLMTVIMQSSSATNAITLTMLFSGVVDFSGAGAMVIGANVGTTVTVLIASLGGIAVKRQAALGQLIYISTTALVAYTLLPLLTWLVLEQFRFADNPVLGLALFHTLYNVVGVMVFFPLIPRVTAFVRRRIPEPVPLHLTLYITKTSPEVPEAAIEALRKEAINQARCSMDFVRMIYGIDPKGRTRGRVTYDDLERMHAEIFTFYARIQTQQMEEAEARRLEPYIRASRSIMNATKNFFEQNQEIDELRREDQRFMHEAWQRFLARLQNIGKLVENIGEEPEVDHTALLEQSFAAVEEEDRNFIRACATEVASRRLQENEVTRLLMSNRLFTQSCRMLVLSLQSLNLAVAAPEQET</sequence>
<dbReference type="PANTHER" id="PTHR10010:SF46">
    <property type="entry name" value="SODIUM-DEPENDENT PHOSPHATE TRANSPORT PROTEIN 2B"/>
    <property type="match status" value="1"/>
</dbReference>
<protein>
    <submittedName>
        <fullName evidence="7">Na+/Picotransporter</fullName>
    </submittedName>
</protein>
<dbReference type="InterPro" id="IPR003841">
    <property type="entry name" value="Na/Pi_transpt"/>
</dbReference>
<feature type="transmembrane region" description="Helical" evidence="6">
    <location>
        <begin position="12"/>
        <end position="33"/>
    </location>
</feature>
<accession>D6Z627</accession>
<dbReference type="InParanoid" id="D6Z627"/>
<feature type="transmembrane region" description="Helical" evidence="6">
    <location>
        <begin position="89"/>
        <end position="109"/>
    </location>
</feature>
<reference evidence="8" key="1">
    <citation type="submission" date="2010-02" db="EMBL/GenBank/DDBJ databases">
        <title>Complete sequence of Desulfurivibrio alkaliphilus AHT2.</title>
        <authorList>
            <consortium name="US DOE Joint Genome Institute"/>
            <person name="Pitluck S."/>
            <person name="Chertkov O."/>
            <person name="Detter J.C."/>
            <person name="Han C."/>
            <person name="Tapia R."/>
            <person name="Larimer F."/>
            <person name="Land M."/>
            <person name="Hauser L."/>
            <person name="Kyrpides N."/>
            <person name="Mikhailova N."/>
            <person name="Sorokin D.Y."/>
            <person name="Muyzer G."/>
            <person name="Woyke T."/>
        </authorList>
    </citation>
    <scope>NUCLEOTIDE SEQUENCE [LARGE SCALE GENOMIC DNA]</scope>
    <source>
        <strain evidence="8">DSM 19089 / UNIQEM U267 / AHT2</strain>
    </source>
</reference>
<dbReference type="GO" id="GO:0044341">
    <property type="term" value="P:sodium-dependent phosphate transport"/>
    <property type="evidence" value="ECO:0007669"/>
    <property type="project" value="InterPro"/>
</dbReference>
<dbReference type="PANTHER" id="PTHR10010">
    <property type="entry name" value="SOLUTE CARRIER FAMILY 34 SODIUM PHOSPHATE , MEMBER 2-RELATED"/>
    <property type="match status" value="1"/>
</dbReference>
<keyword evidence="5 6" id="KW-0472">Membrane</keyword>
<dbReference type="OrthoDB" id="9763003at2"/>
<dbReference type="GO" id="GO:0005436">
    <property type="term" value="F:sodium:phosphate symporter activity"/>
    <property type="evidence" value="ECO:0007669"/>
    <property type="project" value="InterPro"/>
</dbReference>
<keyword evidence="2" id="KW-1003">Cell membrane</keyword>
<dbReference type="Pfam" id="PF02690">
    <property type="entry name" value="Na_Pi_cotrans"/>
    <property type="match status" value="2"/>
</dbReference>
<proteinExistence type="predicted"/>
<keyword evidence="8" id="KW-1185">Reference proteome</keyword>
<evidence type="ECO:0000256" key="6">
    <source>
        <dbReference type="SAM" id="Phobius"/>
    </source>
</evidence>
<evidence type="ECO:0000256" key="2">
    <source>
        <dbReference type="ARBA" id="ARBA00022475"/>
    </source>
</evidence>
<evidence type="ECO:0000256" key="5">
    <source>
        <dbReference type="ARBA" id="ARBA00023136"/>
    </source>
</evidence>
<evidence type="ECO:0000256" key="1">
    <source>
        <dbReference type="ARBA" id="ARBA00004651"/>
    </source>
</evidence>
<dbReference type="AlphaFoldDB" id="D6Z627"/>
<dbReference type="Proteomes" id="UP000001508">
    <property type="component" value="Chromosome"/>
</dbReference>
<feature type="transmembrane region" description="Helical" evidence="6">
    <location>
        <begin position="251"/>
        <end position="273"/>
    </location>
</feature>
<comment type="subcellular location">
    <subcellularLocation>
        <location evidence="1">Cell membrane</location>
        <topology evidence="1">Multi-pass membrane protein</topology>
    </subcellularLocation>
</comment>
<evidence type="ECO:0000256" key="4">
    <source>
        <dbReference type="ARBA" id="ARBA00022989"/>
    </source>
</evidence>
<name>D6Z627_DESAT</name>
<feature type="transmembrane region" description="Helical" evidence="6">
    <location>
        <begin position="179"/>
        <end position="197"/>
    </location>
</feature>
<gene>
    <name evidence="7" type="ordered locus">DaAHT2_0198</name>
</gene>
<dbReference type="KEGG" id="dak:DaAHT2_0198"/>
<keyword evidence="3 6" id="KW-0812">Transmembrane</keyword>
<dbReference type="eggNOG" id="COG1283">
    <property type="taxonomic scope" value="Bacteria"/>
</dbReference>
<dbReference type="FunCoup" id="D6Z627">
    <property type="interactions" value="46"/>
</dbReference>
<dbReference type="GO" id="GO:0005886">
    <property type="term" value="C:plasma membrane"/>
    <property type="evidence" value="ECO:0007669"/>
    <property type="project" value="UniProtKB-SubCell"/>
</dbReference>